<accession>A0ABY9EGM5</accession>
<protein>
    <submittedName>
        <fullName evidence="2">DUF4880 domain-containing protein</fullName>
    </submittedName>
</protein>
<keyword evidence="3" id="KW-1185">Reference proteome</keyword>
<dbReference type="Proteomes" id="UP001321520">
    <property type="component" value="Chromosome"/>
</dbReference>
<dbReference type="InterPro" id="IPR032623">
    <property type="entry name" value="FecR_N"/>
</dbReference>
<dbReference type="RefSeq" id="WP_301418326.1">
    <property type="nucleotide sequence ID" value="NZ_CP098023.1"/>
</dbReference>
<proteinExistence type="predicted"/>
<feature type="domain" description="FecR N-terminal" evidence="1">
    <location>
        <begin position="15"/>
        <end position="54"/>
    </location>
</feature>
<organism evidence="2 3">
    <name type="scientific">Microbulbifer spongiae</name>
    <dbReference type="NCBI Taxonomy" id="2944933"/>
    <lineage>
        <taxon>Bacteria</taxon>
        <taxon>Pseudomonadati</taxon>
        <taxon>Pseudomonadota</taxon>
        <taxon>Gammaproteobacteria</taxon>
        <taxon>Cellvibrionales</taxon>
        <taxon>Microbulbiferaceae</taxon>
        <taxon>Microbulbifer</taxon>
    </lineage>
</organism>
<reference evidence="2 3" key="1">
    <citation type="submission" date="2022-05" db="EMBL/GenBank/DDBJ databases">
        <title>Microbulbifer sp. nov., isolated from sponge.</title>
        <authorList>
            <person name="Gao L."/>
        </authorList>
    </citation>
    <scope>NUCLEOTIDE SEQUENCE [LARGE SCALE GENOMIC DNA]</scope>
    <source>
        <strain evidence="2 3">MI-G</strain>
    </source>
</reference>
<evidence type="ECO:0000259" key="1">
    <source>
        <dbReference type="Pfam" id="PF16220"/>
    </source>
</evidence>
<evidence type="ECO:0000313" key="3">
    <source>
        <dbReference type="Proteomes" id="UP001321520"/>
    </source>
</evidence>
<evidence type="ECO:0000313" key="2">
    <source>
        <dbReference type="EMBL" id="WKD51241.1"/>
    </source>
</evidence>
<name>A0ABY9EGM5_9GAMM</name>
<dbReference type="Pfam" id="PF16220">
    <property type="entry name" value="DUF4880"/>
    <property type="match status" value="1"/>
</dbReference>
<dbReference type="EMBL" id="CP098023">
    <property type="protein sequence ID" value="WKD51241.1"/>
    <property type="molecule type" value="Genomic_DNA"/>
</dbReference>
<gene>
    <name evidence="2" type="ORF">M8T91_07440</name>
</gene>
<sequence length="96" mass="11164">MKLKTHSNYKTLRAAAIYWFNEQQAGDMHEQARCWFTQWLNQTQENRLAYRQMECDWAFFNAVAEDAAILAARQEDRNTFLAKGVRCIALLAATTS</sequence>